<dbReference type="PANTHER" id="PTHR47169">
    <property type="entry name" value="OS01G0541250 PROTEIN"/>
    <property type="match status" value="1"/>
</dbReference>
<organism evidence="1 2">
    <name type="scientific">Phytophthora aleatoria</name>
    <dbReference type="NCBI Taxonomy" id="2496075"/>
    <lineage>
        <taxon>Eukaryota</taxon>
        <taxon>Sar</taxon>
        <taxon>Stramenopiles</taxon>
        <taxon>Oomycota</taxon>
        <taxon>Peronosporomycetes</taxon>
        <taxon>Peronosporales</taxon>
        <taxon>Peronosporaceae</taxon>
        <taxon>Phytophthora</taxon>
    </lineage>
</organism>
<evidence type="ECO:0000313" key="1">
    <source>
        <dbReference type="EMBL" id="KAG6975942.1"/>
    </source>
</evidence>
<sequence length="160" mass="18092">MSGGRSQCVYHNSARQCLPHIDPKDPAFRAAVAALGMNVSLKFQPPNSPDMNCLDLGVFNAIQARQQQRSARNVEELIRATTEAYWELPDETQCAMESCIRESGENTYKLGYMSKAKLLGREDFLCAFPALNTQSRLCVHYLVLRHRTIVKLIINWGQVF</sequence>
<name>A0A8J5J3N1_9STRA</name>
<protein>
    <submittedName>
        <fullName evidence="1">Uncharacterized protein</fullName>
    </submittedName>
</protein>
<dbReference type="Proteomes" id="UP000709295">
    <property type="component" value="Unassembled WGS sequence"/>
</dbReference>
<comment type="caution">
    <text evidence="1">The sequence shown here is derived from an EMBL/GenBank/DDBJ whole genome shotgun (WGS) entry which is preliminary data.</text>
</comment>
<gene>
    <name evidence="1" type="ORF">JG688_00001852</name>
</gene>
<dbReference type="AlphaFoldDB" id="A0A8J5J3N1"/>
<dbReference type="PANTHER" id="PTHR47169:SF2">
    <property type="entry name" value="OS01G0541250 PROTEIN"/>
    <property type="match status" value="1"/>
</dbReference>
<reference evidence="1" key="1">
    <citation type="submission" date="2021-01" db="EMBL/GenBank/DDBJ databases">
        <title>Phytophthora aleatoria, a newly-described species from Pinus radiata is distinct from Phytophthora cactorum isolates based on comparative genomics.</title>
        <authorList>
            <person name="Mcdougal R."/>
            <person name="Panda P."/>
            <person name="Williams N."/>
            <person name="Studholme D.J."/>
        </authorList>
    </citation>
    <scope>NUCLEOTIDE SEQUENCE</scope>
    <source>
        <strain evidence="1">NZFS 4037</strain>
    </source>
</reference>
<proteinExistence type="predicted"/>
<evidence type="ECO:0000313" key="2">
    <source>
        <dbReference type="Proteomes" id="UP000709295"/>
    </source>
</evidence>
<accession>A0A8J5J3N1</accession>
<keyword evidence="2" id="KW-1185">Reference proteome</keyword>
<dbReference type="EMBL" id="JAENGY010000045">
    <property type="protein sequence ID" value="KAG6975942.1"/>
    <property type="molecule type" value="Genomic_DNA"/>
</dbReference>